<sequence length="139" mass="14795">MLKKIIGFTGVGAGALLPLLAAAQQTLGGVGVTILNIINTIVLIIIALAFLFFLVGVVKYITAKEEKAKGEARNNMIYGIIGLFVMFAVWGLVKLLQNTFGLEKTLCPGSPGICTNPVTLIQSQQVCDPITQVWTCPGF</sequence>
<evidence type="ECO:0000256" key="1">
    <source>
        <dbReference type="SAM" id="Phobius"/>
    </source>
</evidence>
<keyword evidence="1" id="KW-1133">Transmembrane helix</keyword>
<keyword evidence="1" id="KW-0472">Membrane</keyword>
<reference evidence="2 3" key="1">
    <citation type="journal article" date="2016" name="Nat. Commun.">
        <title>Thousands of microbial genomes shed light on interconnected biogeochemical processes in an aquifer system.</title>
        <authorList>
            <person name="Anantharaman K."/>
            <person name="Brown C.T."/>
            <person name="Hug L.A."/>
            <person name="Sharon I."/>
            <person name="Castelle C.J."/>
            <person name="Probst A.J."/>
            <person name="Thomas B.C."/>
            <person name="Singh A."/>
            <person name="Wilkins M.J."/>
            <person name="Karaoz U."/>
            <person name="Brodie E.L."/>
            <person name="Williams K.H."/>
            <person name="Hubbard S.S."/>
            <person name="Banfield J.F."/>
        </authorList>
    </citation>
    <scope>NUCLEOTIDE SEQUENCE [LARGE SCALE GENOMIC DNA]</scope>
</reference>
<name>A0A1F6VK29_9BACT</name>
<proteinExistence type="predicted"/>
<evidence type="ECO:0000313" key="3">
    <source>
        <dbReference type="Proteomes" id="UP000178059"/>
    </source>
</evidence>
<gene>
    <name evidence="2" type="ORF">A2824_00030</name>
</gene>
<evidence type="ECO:0000313" key="2">
    <source>
        <dbReference type="EMBL" id="OGI69993.1"/>
    </source>
</evidence>
<dbReference type="EMBL" id="MFTT01000015">
    <property type="protein sequence ID" value="OGI69993.1"/>
    <property type="molecule type" value="Genomic_DNA"/>
</dbReference>
<dbReference type="InterPro" id="IPR043993">
    <property type="entry name" value="T4SS_pilin"/>
</dbReference>
<dbReference type="Pfam" id="PF18895">
    <property type="entry name" value="T4SS_pilin"/>
    <property type="match status" value="1"/>
</dbReference>
<dbReference type="STRING" id="1801743.A2824_00030"/>
<protein>
    <submittedName>
        <fullName evidence="2">Uncharacterized protein</fullName>
    </submittedName>
</protein>
<dbReference type="Proteomes" id="UP000178059">
    <property type="component" value="Unassembled WGS sequence"/>
</dbReference>
<feature type="transmembrane region" description="Helical" evidence="1">
    <location>
        <begin position="76"/>
        <end position="93"/>
    </location>
</feature>
<organism evidence="2 3">
    <name type="scientific">Candidatus Nomurabacteria bacterium RIFCSPHIGHO2_01_FULL_42_16</name>
    <dbReference type="NCBI Taxonomy" id="1801743"/>
    <lineage>
        <taxon>Bacteria</taxon>
        <taxon>Candidatus Nomuraibacteriota</taxon>
    </lineage>
</organism>
<dbReference type="AlphaFoldDB" id="A0A1F6VK29"/>
<accession>A0A1F6VK29</accession>
<feature type="transmembrane region" description="Helical" evidence="1">
    <location>
        <begin position="32"/>
        <end position="55"/>
    </location>
</feature>
<comment type="caution">
    <text evidence="2">The sequence shown here is derived from an EMBL/GenBank/DDBJ whole genome shotgun (WGS) entry which is preliminary data.</text>
</comment>
<keyword evidence="1" id="KW-0812">Transmembrane</keyword>